<proteinExistence type="predicted"/>
<dbReference type="EMBL" id="JAGTJQ010000002">
    <property type="protein sequence ID" value="KAH7038116.1"/>
    <property type="molecule type" value="Genomic_DNA"/>
</dbReference>
<evidence type="ECO:0000313" key="2">
    <source>
        <dbReference type="EMBL" id="KAH7038116.1"/>
    </source>
</evidence>
<dbReference type="AlphaFoldDB" id="A0A9P8YCB0"/>
<evidence type="ECO:0000256" key="1">
    <source>
        <dbReference type="SAM" id="MobiDB-lite"/>
    </source>
</evidence>
<accession>A0A9P8YCB0</accession>
<feature type="region of interest" description="Disordered" evidence="1">
    <location>
        <begin position="25"/>
        <end position="45"/>
    </location>
</feature>
<comment type="caution">
    <text evidence="2">The sequence shown here is derived from an EMBL/GenBank/DDBJ whole genome shotgun (WGS) entry which is preliminary data.</text>
</comment>
<name>A0A9P8YCB0_9PEZI</name>
<dbReference type="RefSeq" id="XP_046017237.1">
    <property type="nucleotide sequence ID" value="XM_046152894.1"/>
</dbReference>
<protein>
    <submittedName>
        <fullName evidence="2">Uncharacterized protein</fullName>
    </submittedName>
</protein>
<organism evidence="2 3">
    <name type="scientific">Microdochium trichocladiopsis</name>
    <dbReference type="NCBI Taxonomy" id="1682393"/>
    <lineage>
        <taxon>Eukaryota</taxon>
        <taxon>Fungi</taxon>
        <taxon>Dikarya</taxon>
        <taxon>Ascomycota</taxon>
        <taxon>Pezizomycotina</taxon>
        <taxon>Sordariomycetes</taxon>
        <taxon>Xylariomycetidae</taxon>
        <taxon>Xylariales</taxon>
        <taxon>Microdochiaceae</taxon>
        <taxon>Microdochium</taxon>
    </lineage>
</organism>
<dbReference type="GeneID" id="70182440"/>
<gene>
    <name evidence="2" type="ORF">B0I36DRAFT_315574</name>
</gene>
<feature type="compositionally biased region" description="Polar residues" evidence="1">
    <location>
        <begin position="25"/>
        <end position="36"/>
    </location>
</feature>
<reference evidence="2" key="1">
    <citation type="journal article" date="2021" name="Nat. Commun.">
        <title>Genetic determinants of endophytism in the Arabidopsis root mycobiome.</title>
        <authorList>
            <person name="Mesny F."/>
            <person name="Miyauchi S."/>
            <person name="Thiergart T."/>
            <person name="Pickel B."/>
            <person name="Atanasova L."/>
            <person name="Karlsson M."/>
            <person name="Huettel B."/>
            <person name="Barry K.W."/>
            <person name="Haridas S."/>
            <person name="Chen C."/>
            <person name="Bauer D."/>
            <person name="Andreopoulos W."/>
            <person name="Pangilinan J."/>
            <person name="LaButti K."/>
            <person name="Riley R."/>
            <person name="Lipzen A."/>
            <person name="Clum A."/>
            <person name="Drula E."/>
            <person name="Henrissat B."/>
            <person name="Kohler A."/>
            <person name="Grigoriev I.V."/>
            <person name="Martin F.M."/>
            <person name="Hacquard S."/>
        </authorList>
    </citation>
    <scope>NUCLEOTIDE SEQUENCE</scope>
    <source>
        <strain evidence="2">MPI-CAGE-CH-0230</strain>
    </source>
</reference>
<keyword evidence="3" id="KW-1185">Reference proteome</keyword>
<sequence>MLQTFRVCLAIHARILGRRVLASSGFSTASPPLSQDSARRVSDTGAAGRGRRLLQTCLNTRSPGPAGIQPFLCTATCRAAC</sequence>
<dbReference type="Proteomes" id="UP000756346">
    <property type="component" value="Unassembled WGS sequence"/>
</dbReference>
<evidence type="ECO:0000313" key="3">
    <source>
        <dbReference type="Proteomes" id="UP000756346"/>
    </source>
</evidence>